<protein>
    <submittedName>
        <fullName evidence="1">Uncharacterized protein</fullName>
    </submittedName>
</protein>
<organism evidence="1 2">
    <name type="scientific">Batillaria attramentaria</name>
    <dbReference type="NCBI Taxonomy" id="370345"/>
    <lineage>
        <taxon>Eukaryota</taxon>
        <taxon>Metazoa</taxon>
        <taxon>Spiralia</taxon>
        <taxon>Lophotrochozoa</taxon>
        <taxon>Mollusca</taxon>
        <taxon>Gastropoda</taxon>
        <taxon>Caenogastropoda</taxon>
        <taxon>Sorbeoconcha</taxon>
        <taxon>Cerithioidea</taxon>
        <taxon>Batillariidae</taxon>
        <taxon>Batillaria</taxon>
    </lineage>
</organism>
<gene>
    <name evidence="1" type="ORF">BaRGS_00002555</name>
</gene>
<comment type="caution">
    <text evidence="1">The sequence shown here is derived from an EMBL/GenBank/DDBJ whole genome shotgun (WGS) entry which is preliminary data.</text>
</comment>
<accession>A0ABD0M4V2</accession>
<sequence>MLHLKSIGKYSHALLLQDTICTRSLYRFTCSRCNGYSRSPSGFQRIHVLRRSDRYWAALSPDLVIEQVLMRSVWTAGGLTHGRGMGESQRNQWLLSVPAYADMTVHCQK</sequence>
<evidence type="ECO:0000313" key="2">
    <source>
        <dbReference type="Proteomes" id="UP001519460"/>
    </source>
</evidence>
<proteinExistence type="predicted"/>
<dbReference type="AlphaFoldDB" id="A0ABD0M4V2"/>
<dbReference type="EMBL" id="JACVVK020000007">
    <property type="protein sequence ID" value="KAK7506443.1"/>
    <property type="molecule type" value="Genomic_DNA"/>
</dbReference>
<name>A0ABD0M4V2_9CAEN</name>
<dbReference type="Proteomes" id="UP001519460">
    <property type="component" value="Unassembled WGS sequence"/>
</dbReference>
<keyword evidence="2" id="KW-1185">Reference proteome</keyword>
<reference evidence="1 2" key="1">
    <citation type="journal article" date="2023" name="Sci. Data">
        <title>Genome assembly of the Korean intertidal mud-creeper Batillaria attramentaria.</title>
        <authorList>
            <person name="Patra A.K."/>
            <person name="Ho P.T."/>
            <person name="Jun S."/>
            <person name="Lee S.J."/>
            <person name="Kim Y."/>
            <person name="Won Y.J."/>
        </authorList>
    </citation>
    <scope>NUCLEOTIDE SEQUENCE [LARGE SCALE GENOMIC DNA]</scope>
    <source>
        <strain evidence="1">Wonlab-2016</strain>
    </source>
</reference>
<evidence type="ECO:0000313" key="1">
    <source>
        <dbReference type="EMBL" id="KAK7506443.1"/>
    </source>
</evidence>